<sequence length="286" mass="31361">MASSLQNLKDQYVSDDDKAVIETISRALDSESVEGEQTAAEELDKNSPPVSSPQDVEDYLWRLWGVFISVARAVGHKSGRPGLTTLVGIVKALKAREKGTVSLWGRDTQLWKDLPLFGAIVRDTWNTDPAYEGAVPSPADAEEWRNLNSFAARLFGEGAVDWPIYGLWQLRSALENPPSPDEANVECSILAATEWIFHSGKALFILGEADSEEEPLDPANGQPTSPGPLYTGSDGFSRDRWDFWKKQLQLIVDSGILSRAKVKAVAEGAVKAMEEIEQGKSVSWDA</sequence>
<proteinExistence type="predicted"/>
<dbReference type="Proteomes" id="UP001270362">
    <property type="component" value="Unassembled WGS sequence"/>
</dbReference>
<dbReference type="Pfam" id="PF12311">
    <property type="entry name" value="DUF3632"/>
    <property type="match status" value="1"/>
</dbReference>
<keyword evidence="3" id="KW-1185">Reference proteome</keyword>
<dbReference type="PANTHER" id="PTHR38797">
    <property type="entry name" value="NUCLEAR PORE COMPLEX PROTEIN NUP85-RELATED"/>
    <property type="match status" value="1"/>
</dbReference>
<dbReference type="EMBL" id="JAULSO010000003">
    <property type="protein sequence ID" value="KAK3685322.1"/>
    <property type="molecule type" value="Genomic_DNA"/>
</dbReference>
<feature type="region of interest" description="Disordered" evidence="1">
    <location>
        <begin position="212"/>
        <end position="231"/>
    </location>
</feature>
<evidence type="ECO:0000313" key="2">
    <source>
        <dbReference type="EMBL" id="KAK3685322.1"/>
    </source>
</evidence>
<accession>A0AAE1CAA2</accession>
<evidence type="ECO:0000313" key="3">
    <source>
        <dbReference type="Proteomes" id="UP001270362"/>
    </source>
</evidence>
<reference evidence="2" key="1">
    <citation type="journal article" date="2023" name="Mol. Phylogenet. Evol.">
        <title>Genome-scale phylogeny and comparative genomics of the fungal order Sordariales.</title>
        <authorList>
            <person name="Hensen N."/>
            <person name="Bonometti L."/>
            <person name="Westerberg I."/>
            <person name="Brannstrom I.O."/>
            <person name="Guillou S."/>
            <person name="Cros-Aarteil S."/>
            <person name="Calhoun S."/>
            <person name="Haridas S."/>
            <person name="Kuo A."/>
            <person name="Mondo S."/>
            <person name="Pangilinan J."/>
            <person name="Riley R."/>
            <person name="LaButti K."/>
            <person name="Andreopoulos B."/>
            <person name="Lipzen A."/>
            <person name="Chen C."/>
            <person name="Yan M."/>
            <person name="Daum C."/>
            <person name="Ng V."/>
            <person name="Clum A."/>
            <person name="Steindorff A."/>
            <person name="Ohm R.A."/>
            <person name="Martin F."/>
            <person name="Silar P."/>
            <person name="Natvig D.O."/>
            <person name="Lalanne C."/>
            <person name="Gautier V."/>
            <person name="Ament-Velasquez S.L."/>
            <person name="Kruys A."/>
            <person name="Hutchinson M.I."/>
            <person name="Powell A.J."/>
            <person name="Barry K."/>
            <person name="Miller A.N."/>
            <person name="Grigoriev I.V."/>
            <person name="Debuchy R."/>
            <person name="Gladieux P."/>
            <person name="Hiltunen Thoren M."/>
            <person name="Johannesson H."/>
        </authorList>
    </citation>
    <scope>NUCLEOTIDE SEQUENCE</scope>
    <source>
        <strain evidence="2">CBS 314.62</strain>
    </source>
</reference>
<name>A0AAE1CAA2_9PEZI</name>
<dbReference type="InterPro" id="IPR022085">
    <property type="entry name" value="OpdG"/>
</dbReference>
<dbReference type="PANTHER" id="PTHR38797:SF4">
    <property type="entry name" value="NUCLEAR PORE COMPLEX PROTEIN NUP85"/>
    <property type="match status" value="1"/>
</dbReference>
<dbReference type="AlphaFoldDB" id="A0AAE1CAA2"/>
<feature type="region of interest" description="Disordered" evidence="1">
    <location>
        <begin position="29"/>
        <end position="52"/>
    </location>
</feature>
<protein>
    <submittedName>
        <fullName evidence="2">Uncharacterized protein</fullName>
    </submittedName>
</protein>
<gene>
    <name evidence="2" type="ORF">B0T22DRAFT_465365</name>
</gene>
<reference evidence="2" key="2">
    <citation type="submission" date="2023-06" db="EMBL/GenBank/DDBJ databases">
        <authorList>
            <consortium name="Lawrence Berkeley National Laboratory"/>
            <person name="Haridas S."/>
            <person name="Hensen N."/>
            <person name="Bonometti L."/>
            <person name="Westerberg I."/>
            <person name="Brannstrom I.O."/>
            <person name="Guillou S."/>
            <person name="Cros-Aarteil S."/>
            <person name="Calhoun S."/>
            <person name="Kuo A."/>
            <person name="Mondo S."/>
            <person name="Pangilinan J."/>
            <person name="Riley R."/>
            <person name="Labutti K."/>
            <person name="Andreopoulos B."/>
            <person name="Lipzen A."/>
            <person name="Chen C."/>
            <person name="Yanf M."/>
            <person name="Daum C."/>
            <person name="Ng V."/>
            <person name="Clum A."/>
            <person name="Steindorff A."/>
            <person name="Ohm R."/>
            <person name="Martin F."/>
            <person name="Silar P."/>
            <person name="Natvig D."/>
            <person name="Lalanne C."/>
            <person name="Gautier V."/>
            <person name="Ament-Velasquez S.L."/>
            <person name="Kruys A."/>
            <person name="Hutchinson M.I."/>
            <person name="Powell A.J."/>
            <person name="Barry K."/>
            <person name="Miller A.N."/>
            <person name="Grigoriev I.V."/>
            <person name="Debuchy R."/>
            <person name="Gladieux P."/>
            <person name="Thoren M.H."/>
            <person name="Johannesson H."/>
        </authorList>
    </citation>
    <scope>NUCLEOTIDE SEQUENCE</scope>
    <source>
        <strain evidence="2">CBS 314.62</strain>
    </source>
</reference>
<comment type="caution">
    <text evidence="2">The sequence shown here is derived from an EMBL/GenBank/DDBJ whole genome shotgun (WGS) entry which is preliminary data.</text>
</comment>
<dbReference type="InterPro" id="IPR053204">
    <property type="entry name" value="Oxopyrrolidines_Biosynth-assoc"/>
</dbReference>
<evidence type="ECO:0000256" key="1">
    <source>
        <dbReference type="SAM" id="MobiDB-lite"/>
    </source>
</evidence>
<organism evidence="2 3">
    <name type="scientific">Podospora appendiculata</name>
    <dbReference type="NCBI Taxonomy" id="314037"/>
    <lineage>
        <taxon>Eukaryota</taxon>
        <taxon>Fungi</taxon>
        <taxon>Dikarya</taxon>
        <taxon>Ascomycota</taxon>
        <taxon>Pezizomycotina</taxon>
        <taxon>Sordariomycetes</taxon>
        <taxon>Sordariomycetidae</taxon>
        <taxon>Sordariales</taxon>
        <taxon>Podosporaceae</taxon>
        <taxon>Podospora</taxon>
    </lineage>
</organism>